<sequence length="524" mass="57128">MMPSRGLHLARGNAPRLYQLQCRNLSSASRRIPQTTSRNALSSHNPPAQLRRAIPAFTTSIQATRNASTNAPPTPPPASTPEPPVYPDMDTITLDNIDLSSPDIPAHIASIPEKIGYLHEIGLNYGWGPTSILEWTIEHFHISAGLPWWASIAATAVALRVALIPFFIKSSDVMARQGALVSVTKPITERMQESKRINDQQGMLQAWAELRAVRKRAGVSFRTQFTPMILQGVFGYCGFKLLRAASNLPVPAFKTEGPLWLGDLTVPDPYLILPVVMAGCIHLLIRMGGETGSAQMPSPGMQKFMLYGMPGIIILGTGYQSAAVCVWFAAGGALGIVQSLTLQRPAVRKWLGIAPLYKPTAEERDQGPLAAWMGTPSGDTSRPTTTRPGSGGKNAAYMNPTYQSPNLRSSSSARNSQVIDVKAVPPRSNAASASTYESDDMISPSGPAQSSAKSSGGVFKQASSAFKDFSKAATERRDAFFRNTPEGRAQKEKEARRRAEKDYETKAREREREKERERRKRGGR</sequence>
<accession>A0AAV9NYW5</accession>
<dbReference type="GO" id="GO:0032977">
    <property type="term" value="F:membrane insertase activity"/>
    <property type="evidence" value="ECO:0007669"/>
    <property type="project" value="InterPro"/>
</dbReference>
<evidence type="ECO:0000256" key="1">
    <source>
        <dbReference type="ARBA" id="ARBA00004448"/>
    </source>
</evidence>
<dbReference type="EMBL" id="JAVRRT010000019">
    <property type="protein sequence ID" value="KAK5164524.1"/>
    <property type="molecule type" value="Genomic_DNA"/>
</dbReference>
<dbReference type="RefSeq" id="XP_064654772.1">
    <property type="nucleotide sequence ID" value="XM_064806956.1"/>
</dbReference>
<keyword evidence="13" id="KW-1185">Reference proteome</keyword>
<dbReference type="GO" id="GO:0005743">
    <property type="term" value="C:mitochondrial inner membrane"/>
    <property type="evidence" value="ECO:0007669"/>
    <property type="project" value="UniProtKB-SubCell"/>
</dbReference>
<proteinExistence type="inferred from homology"/>
<gene>
    <name evidence="12" type="ORF">LTR77_009730</name>
</gene>
<feature type="compositionally biased region" description="Polar residues" evidence="10">
    <location>
        <begin position="377"/>
        <end position="388"/>
    </location>
</feature>
<comment type="subcellular location">
    <subcellularLocation>
        <location evidence="9">Membrane</location>
        <topology evidence="9">Multi-pass membrane protein</topology>
    </subcellularLocation>
    <subcellularLocation>
        <location evidence="1">Mitochondrion inner membrane</location>
        <topology evidence="1">Multi-pass membrane protein</topology>
    </subcellularLocation>
</comment>
<evidence type="ECO:0000256" key="10">
    <source>
        <dbReference type="SAM" id="MobiDB-lite"/>
    </source>
</evidence>
<dbReference type="Pfam" id="PF02096">
    <property type="entry name" value="60KD_IMP"/>
    <property type="match status" value="1"/>
</dbReference>
<keyword evidence="7" id="KW-0496">Mitochondrion</keyword>
<comment type="caution">
    <text evidence="12">The sequence shown here is derived from an EMBL/GenBank/DDBJ whole genome shotgun (WGS) entry which is preliminary data.</text>
</comment>
<dbReference type="InterPro" id="IPR001708">
    <property type="entry name" value="YidC/ALB3/OXA1/COX18"/>
</dbReference>
<evidence type="ECO:0000256" key="5">
    <source>
        <dbReference type="ARBA" id="ARBA00022946"/>
    </source>
</evidence>
<dbReference type="GO" id="GO:0032979">
    <property type="term" value="P:protein insertion into mitochondrial inner membrane from matrix"/>
    <property type="evidence" value="ECO:0007669"/>
    <property type="project" value="TreeGrafter"/>
</dbReference>
<feature type="compositionally biased region" description="Polar residues" evidence="10">
    <location>
        <begin position="28"/>
        <end position="46"/>
    </location>
</feature>
<organism evidence="12 13">
    <name type="scientific">Saxophila tyrrhenica</name>
    <dbReference type="NCBI Taxonomy" id="1690608"/>
    <lineage>
        <taxon>Eukaryota</taxon>
        <taxon>Fungi</taxon>
        <taxon>Dikarya</taxon>
        <taxon>Ascomycota</taxon>
        <taxon>Pezizomycotina</taxon>
        <taxon>Dothideomycetes</taxon>
        <taxon>Dothideomycetidae</taxon>
        <taxon>Mycosphaerellales</taxon>
        <taxon>Extremaceae</taxon>
        <taxon>Saxophila</taxon>
    </lineage>
</organism>
<evidence type="ECO:0000256" key="7">
    <source>
        <dbReference type="ARBA" id="ARBA00023128"/>
    </source>
</evidence>
<feature type="domain" description="Membrane insertase YidC/Oxa/ALB C-terminal" evidence="11">
    <location>
        <begin position="148"/>
        <end position="343"/>
    </location>
</feature>
<evidence type="ECO:0000256" key="8">
    <source>
        <dbReference type="ARBA" id="ARBA00023136"/>
    </source>
</evidence>
<keyword evidence="6" id="KW-1133">Transmembrane helix</keyword>
<comment type="similarity">
    <text evidence="2 9">Belongs to the OXA1/ALB3/YidC family.</text>
</comment>
<dbReference type="CDD" id="cd20069">
    <property type="entry name" value="5TM_Oxa1-like"/>
    <property type="match status" value="1"/>
</dbReference>
<evidence type="ECO:0000313" key="13">
    <source>
        <dbReference type="Proteomes" id="UP001337655"/>
    </source>
</evidence>
<evidence type="ECO:0000256" key="2">
    <source>
        <dbReference type="ARBA" id="ARBA00009877"/>
    </source>
</evidence>
<dbReference type="InterPro" id="IPR028055">
    <property type="entry name" value="YidC/Oxa/ALB_C"/>
</dbReference>
<evidence type="ECO:0000256" key="6">
    <source>
        <dbReference type="ARBA" id="ARBA00022989"/>
    </source>
</evidence>
<dbReference type="PANTHER" id="PTHR12428:SF66">
    <property type="entry name" value="MITOCHONDRIAL INNER MEMBRANE PROTEIN OXA1L"/>
    <property type="match status" value="1"/>
</dbReference>
<feature type="compositionally biased region" description="Pro residues" evidence="10">
    <location>
        <begin position="72"/>
        <end position="86"/>
    </location>
</feature>
<evidence type="ECO:0000313" key="12">
    <source>
        <dbReference type="EMBL" id="KAK5164524.1"/>
    </source>
</evidence>
<name>A0AAV9NYW5_9PEZI</name>
<keyword evidence="8" id="KW-0472">Membrane</keyword>
<dbReference type="AlphaFoldDB" id="A0AAV9NYW5"/>
<evidence type="ECO:0000256" key="9">
    <source>
        <dbReference type="RuleBase" id="RU003945"/>
    </source>
</evidence>
<feature type="region of interest" description="Disordered" evidence="10">
    <location>
        <begin position="28"/>
        <end position="48"/>
    </location>
</feature>
<feature type="compositionally biased region" description="Basic and acidic residues" evidence="10">
    <location>
        <begin position="488"/>
        <end position="516"/>
    </location>
</feature>
<keyword evidence="3 9" id="KW-0812">Transmembrane</keyword>
<evidence type="ECO:0000256" key="4">
    <source>
        <dbReference type="ARBA" id="ARBA00022792"/>
    </source>
</evidence>
<feature type="region of interest" description="Disordered" evidence="10">
    <location>
        <begin position="365"/>
        <end position="459"/>
    </location>
</feature>
<evidence type="ECO:0000259" key="11">
    <source>
        <dbReference type="Pfam" id="PF02096"/>
    </source>
</evidence>
<feature type="compositionally biased region" description="Polar residues" evidence="10">
    <location>
        <begin position="400"/>
        <end position="418"/>
    </location>
</feature>
<feature type="region of interest" description="Disordered" evidence="10">
    <location>
        <begin position="65"/>
        <end position="87"/>
    </location>
</feature>
<feature type="region of interest" description="Disordered" evidence="10">
    <location>
        <begin position="476"/>
        <end position="524"/>
    </location>
</feature>
<dbReference type="GeneID" id="89931060"/>
<reference evidence="12 13" key="1">
    <citation type="submission" date="2023-08" db="EMBL/GenBank/DDBJ databases">
        <title>Black Yeasts Isolated from many extreme environments.</title>
        <authorList>
            <person name="Coleine C."/>
            <person name="Stajich J.E."/>
            <person name="Selbmann L."/>
        </authorList>
    </citation>
    <scope>NUCLEOTIDE SEQUENCE [LARGE SCALE GENOMIC DNA]</scope>
    <source>
        <strain evidence="12 13">CCFEE 5935</strain>
    </source>
</reference>
<keyword evidence="4" id="KW-0999">Mitochondrion inner membrane</keyword>
<protein>
    <recommendedName>
        <fullName evidence="11">Membrane insertase YidC/Oxa/ALB C-terminal domain-containing protein</fullName>
    </recommendedName>
</protein>
<keyword evidence="5" id="KW-0809">Transit peptide</keyword>
<evidence type="ECO:0000256" key="3">
    <source>
        <dbReference type="ARBA" id="ARBA00022692"/>
    </source>
</evidence>
<dbReference type="Proteomes" id="UP001337655">
    <property type="component" value="Unassembled WGS sequence"/>
</dbReference>
<dbReference type="PANTHER" id="PTHR12428">
    <property type="entry name" value="OXA1"/>
    <property type="match status" value="1"/>
</dbReference>